<keyword evidence="3" id="KW-1185">Reference proteome</keyword>
<dbReference type="RefSeq" id="WP_351956051.1">
    <property type="nucleotide sequence ID" value="NZ_JBEOZM010000003.1"/>
</dbReference>
<name>A0ABV1TBX3_9ACTN</name>
<feature type="signal peptide" evidence="1">
    <location>
        <begin position="1"/>
        <end position="32"/>
    </location>
</feature>
<evidence type="ECO:0000256" key="1">
    <source>
        <dbReference type="SAM" id="SignalP"/>
    </source>
</evidence>
<proteinExistence type="predicted"/>
<accession>A0ABV1TBX3</accession>
<protein>
    <recommendedName>
        <fullName evidence="4">Secreted protein</fullName>
    </recommendedName>
</protein>
<feature type="chain" id="PRO_5047222297" description="Secreted protein" evidence="1">
    <location>
        <begin position="33"/>
        <end position="136"/>
    </location>
</feature>
<keyword evidence="1" id="KW-0732">Signal</keyword>
<evidence type="ECO:0008006" key="4">
    <source>
        <dbReference type="Google" id="ProtNLM"/>
    </source>
</evidence>
<evidence type="ECO:0000313" key="2">
    <source>
        <dbReference type="EMBL" id="MER6267395.1"/>
    </source>
</evidence>
<evidence type="ECO:0000313" key="3">
    <source>
        <dbReference type="Proteomes" id="UP001490365"/>
    </source>
</evidence>
<dbReference type="EMBL" id="JBEOZM010000003">
    <property type="protein sequence ID" value="MER6267395.1"/>
    <property type="molecule type" value="Genomic_DNA"/>
</dbReference>
<comment type="caution">
    <text evidence="2">The sequence shown here is derived from an EMBL/GenBank/DDBJ whole genome shotgun (WGS) entry which is preliminary data.</text>
</comment>
<dbReference type="Proteomes" id="UP001490365">
    <property type="component" value="Unassembled WGS sequence"/>
</dbReference>
<gene>
    <name evidence="2" type="ORF">ABT211_08860</name>
</gene>
<organism evidence="2 3">
    <name type="scientific">Streptomyces sp. 900105755</name>
    <dbReference type="NCBI Taxonomy" id="3154389"/>
    <lineage>
        <taxon>Bacteria</taxon>
        <taxon>Bacillati</taxon>
        <taxon>Actinomycetota</taxon>
        <taxon>Actinomycetes</taxon>
        <taxon>Kitasatosporales</taxon>
        <taxon>Streptomycetaceae</taxon>
        <taxon>Streptomyces</taxon>
    </lineage>
</organism>
<sequence>MRTENRPGRGTKARRVAALLAATALTVGVAVATAPSAAAASPCWNDGSTKWWCNNVSGARVYGTVGDNHIYPDPNTVVGYMYSNPSWFWCKEDDQAWVGGPHSTRWEMTVADNGQLGFMKDTAISSETDPLPDCYR</sequence>
<reference evidence="2 3" key="1">
    <citation type="submission" date="2024-06" db="EMBL/GenBank/DDBJ databases">
        <title>The Natural Products Discovery Center: Release of the First 8490 Sequenced Strains for Exploring Actinobacteria Biosynthetic Diversity.</title>
        <authorList>
            <person name="Kalkreuter E."/>
            <person name="Kautsar S.A."/>
            <person name="Yang D."/>
            <person name="Bader C.D."/>
            <person name="Teijaro C.N."/>
            <person name="Fluegel L."/>
            <person name="Davis C.M."/>
            <person name="Simpson J.R."/>
            <person name="Lauterbach L."/>
            <person name="Steele A.D."/>
            <person name="Gui C."/>
            <person name="Meng S."/>
            <person name="Li G."/>
            <person name="Viehrig K."/>
            <person name="Ye F."/>
            <person name="Su P."/>
            <person name="Kiefer A.F."/>
            <person name="Nichols A."/>
            <person name="Cepeda A.J."/>
            <person name="Yan W."/>
            <person name="Fan B."/>
            <person name="Jiang Y."/>
            <person name="Adhikari A."/>
            <person name="Zheng C.-J."/>
            <person name="Schuster L."/>
            <person name="Cowan T.M."/>
            <person name="Smanski M.J."/>
            <person name="Chevrette M.G."/>
            <person name="De Carvalho L.P.S."/>
            <person name="Shen B."/>
        </authorList>
    </citation>
    <scope>NUCLEOTIDE SEQUENCE [LARGE SCALE GENOMIC DNA]</scope>
    <source>
        <strain evidence="2 3">NPDC001694</strain>
    </source>
</reference>